<evidence type="ECO:0000259" key="7">
    <source>
        <dbReference type="PROSITE" id="PS51349"/>
    </source>
</evidence>
<dbReference type="InterPro" id="IPR013785">
    <property type="entry name" value="Aldolase_TIM"/>
</dbReference>
<sequence>MLTLARACKNAGVATGLSSFATKSLEEVAEASKSVPNVLQLYLFEEREHSQNLLRRAKQAGYKAVFLTVPPPFLGRRNLEIRNQFKLPPHLKIANFAGEGLQDGIDKPGNNDEKTSRPKLGRQKSEAGYLEGGKRVLPKGPVTFRTHAANPALSWEREIEWLKKECEPDVQVWVKGIASAEDAELAVKYVISGIVVSNHGDRQLNGALATLDALPEVVEVLKGRIPVHADGGIRHVTDVFKALALGADFAWVGRPALWGLAYNGSDGVELMTRLLADEIKVCMALAGTVKVSDTTKDSLVKVDKSGFVARL</sequence>
<evidence type="ECO:0000256" key="6">
    <source>
        <dbReference type="SAM" id="MobiDB-lite"/>
    </source>
</evidence>
<accession>A0AAQ3M0C8</accession>
<feature type="region of interest" description="Disordered" evidence="6">
    <location>
        <begin position="102"/>
        <end position="125"/>
    </location>
</feature>
<dbReference type="InterPro" id="IPR000262">
    <property type="entry name" value="FMN-dep_DH"/>
</dbReference>
<dbReference type="EMBL" id="CP138580">
    <property type="protein sequence ID" value="WPG97505.1"/>
    <property type="molecule type" value="Genomic_DNA"/>
</dbReference>
<gene>
    <name evidence="8" type="ORF">R9X50_00028200</name>
</gene>
<protein>
    <submittedName>
        <fullName evidence="8">Hydroxyacid oxidase 1</fullName>
    </submittedName>
</protein>
<dbReference type="GO" id="GO:0016491">
    <property type="term" value="F:oxidoreductase activity"/>
    <property type="evidence" value="ECO:0007669"/>
    <property type="project" value="UniProtKB-KW"/>
</dbReference>
<feature type="binding site" evidence="5">
    <location>
        <position position="18"/>
    </location>
    <ligand>
        <name>FMN</name>
        <dbReference type="ChEBI" id="CHEBI:58210"/>
    </ligand>
</feature>
<keyword evidence="9" id="KW-1185">Reference proteome</keyword>
<dbReference type="PIRSF" id="PIRSF000138">
    <property type="entry name" value="Al-hdrx_acd_dh"/>
    <property type="match status" value="1"/>
</dbReference>
<feature type="binding site" evidence="5">
    <location>
        <position position="42"/>
    </location>
    <ligand>
        <name>glyoxylate</name>
        <dbReference type="ChEBI" id="CHEBI:36655"/>
    </ligand>
</feature>
<feature type="binding site" evidence="5">
    <location>
        <position position="202"/>
    </location>
    <ligand>
        <name>glyoxylate</name>
        <dbReference type="ChEBI" id="CHEBI:36655"/>
    </ligand>
</feature>
<dbReference type="GO" id="GO:0010181">
    <property type="term" value="F:FMN binding"/>
    <property type="evidence" value="ECO:0007669"/>
    <property type="project" value="InterPro"/>
</dbReference>
<dbReference type="Proteomes" id="UP001303373">
    <property type="component" value="Chromosome 1"/>
</dbReference>
<comment type="cofactor">
    <cofactor evidence="1">
        <name>FMN</name>
        <dbReference type="ChEBI" id="CHEBI:58210"/>
    </cofactor>
</comment>
<evidence type="ECO:0000256" key="3">
    <source>
        <dbReference type="ARBA" id="ARBA00024042"/>
    </source>
</evidence>
<organism evidence="8 9">
    <name type="scientific">Acrodontium crateriforme</name>
    <dbReference type="NCBI Taxonomy" id="150365"/>
    <lineage>
        <taxon>Eukaryota</taxon>
        <taxon>Fungi</taxon>
        <taxon>Dikarya</taxon>
        <taxon>Ascomycota</taxon>
        <taxon>Pezizomycotina</taxon>
        <taxon>Dothideomycetes</taxon>
        <taxon>Dothideomycetidae</taxon>
        <taxon>Mycosphaerellales</taxon>
        <taxon>Teratosphaeriaceae</taxon>
        <taxon>Acrodontium</taxon>
    </lineage>
</organism>
<feature type="binding site" evidence="5">
    <location>
        <position position="40"/>
    </location>
    <ligand>
        <name>FMN</name>
        <dbReference type="ChEBI" id="CHEBI:58210"/>
    </ligand>
</feature>
<feature type="binding site" evidence="5">
    <location>
        <position position="199"/>
    </location>
    <ligand>
        <name>glyoxylate</name>
        <dbReference type="ChEBI" id="CHEBI:36655"/>
    </ligand>
</feature>
<dbReference type="PROSITE" id="PS51349">
    <property type="entry name" value="FMN_HYDROXY_ACID_DH_2"/>
    <property type="match status" value="1"/>
</dbReference>
<feature type="binding site" evidence="5">
    <location>
        <begin position="253"/>
        <end position="254"/>
    </location>
    <ligand>
        <name>FMN</name>
        <dbReference type="ChEBI" id="CHEBI:58210"/>
    </ligand>
</feature>
<proteinExistence type="inferred from homology"/>
<comment type="similarity">
    <text evidence="3">Belongs to the FMN-dependent alpha-hydroxy acid dehydrogenase family.</text>
</comment>
<name>A0AAQ3M0C8_9PEZI</name>
<dbReference type="InterPro" id="IPR012133">
    <property type="entry name" value="Alpha-hydoxy_acid_DH_FMN"/>
</dbReference>
<dbReference type="AlphaFoldDB" id="A0AAQ3M0C8"/>
<dbReference type="Pfam" id="PF01070">
    <property type="entry name" value="FMN_dh"/>
    <property type="match status" value="1"/>
</dbReference>
<dbReference type="SUPFAM" id="SSF51395">
    <property type="entry name" value="FMN-linked oxidoreductases"/>
    <property type="match status" value="1"/>
</dbReference>
<dbReference type="Gene3D" id="3.20.20.70">
    <property type="entry name" value="Aldolase class I"/>
    <property type="match status" value="1"/>
</dbReference>
<feature type="domain" description="FMN hydroxy acid dehydrogenase" evidence="7">
    <location>
        <begin position="1"/>
        <end position="304"/>
    </location>
</feature>
<dbReference type="PANTHER" id="PTHR10578">
    <property type="entry name" value="S -2-HYDROXY-ACID OXIDASE-RELATED"/>
    <property type="match status" value="1"/>
</dbReference>
<feature type="compositionally biased region" description="Basic and acidic residues" evidence="6">
    <location>
        <begin position="104"/>
        <end position="116"/>
    </location>
</feature>
<keyword evidence="2" id="KW-0560">Oxidoreductase</keyword>
<evidence type="ECO:0000256" key="1">
    <source>
        <dbReference type="ARBA" id="ARBA00001917"/>
    </source>
</evidence>
<feature type="binding site" evidence="5">
    <location>
        <position position="77"/>
    </location>
    <ligand>
        <name>glyoxylate</name>
        <dbReference type="ChEBI" id="CHEBI:36655"/>
    </ligand>
</feature>
<dbReference type="InterPro" id="IPR037396">
    <property type="entry name" value="FMN_HAD"/>
</dbReference>
<evidence type="ECO:0000256" key="5">
    <source>
        <dbReference type="PIRSR" id="PIRSR000138-2"/>
    </source>
</evidence>
<keyword evidence="5" id="KW-0285">Flavoprotein</keyword>
<feature type="binding site" evidence="5">
    <location>
        <position position="197"/>
    </location>
    <ligand>
        <name>FMN</name>
        <dbReference type="ChEBI" id="CHEBI:58210"/>
    </ligand>
</feature>
<evidence type="ECO:0000313" key="9">
    <source>
        <dbReference type="Proteomes" id="UP001303373"/>
    </source>
</evidence>
<dbReference type="CDD" id="cd02809">
    <property type="entry name" value="alpha_hydroxyacid_oxid_FMN"/>
    <property type="match status" value="1"/>
</dbReference>
<evidence type="ECO:0000256" key="4">
    <source>
        <dbReference type="PIRSR" id="PIRSR000138-1"/>
    </source>
</evidence>
<evidence type="ECO:0000313" key="8">
    <source>
        <dbReference type="EMBL" id="WPG97505.1"/>
    </source>
</evidence>
<keyword evidence="5" id="KW-0288">FMN</keyword>
<evidence type="ECO:0000256" key="2">
    <source>
        <dbReference type="ARBA" id="ARBA00023002"/>
    </source>
</evidence>
<feature type="active site" description="Proton acceptor" evidence="4">
    <location>
        <position position="199"/>
    </location>
</feature>
<feature type="binding site" evidence="5">
    <location>
        <position position="68"/>
    </location>
    <ligand>
        <name>FMN</name>
        <dbReference type="ChEBI" id="CHEBI:58210"/>
    </ligand>
</feature>
<feature type="binding site" evidence="5">
    <location>
        <begin position="230"/>
        <end position="234"/>
    </location>
    <ligand>
        <name>FMN</name>
        <dbReference type="ChEBI" id="CHEBI:58210"/>
    </ligand>
</feature>
<reference evidence="8 9" key="1">
    <citation type="submission" date="2023-11" db="EMBL/GenBank/DDBJ databases">
        <title>An acidophilic fungus is an integral part of prey digestion in a carnivorous sundew plant.</title>
        <authorList>
            <person name="Tsai I.J."/>
        </authorList>
    </citation>
    <scope>NUCLEOTIDE SEQUENCE [LARGE SCALE GENOMIC DNA]</scope>
    <source>
        <strain evidence="8">169a</strain>
    </source>
</reference>
<feature type="binding site" evidence="5">
    <location>
        <position position="175"/>
    </location>
    <ligand>
        <name>FMN</name>
        <dbReference type="ChEBI" id="CHEBI:58210"/>
    </ligand>
</feature>
<dbReference type="PANTHER" id="PTHR10578:SF149">
    <property type="entry name" value="2-HYDROXYACID OXIDASE 2"/>
    <property type="match status" value="1"/>
</dbReference>